<dbReference type="InterPro" id="IPR000276">
    <property type="entry name" value="GPCR_Rhodpsn"/>
</dbReference>
<evidence type="ECO:0000256" key="6">
    <source>
        <dbReference type="ARBA" id="ARBA00023136"/>
    </source>
</evidence>
<dbReference type="Proteomes" id="UP001154078">
    <property type="component" value="Chromosome 2"/>
</dbReference>
<dbReference type="GO" id="GO:0004930">
    <property type="term" value="F:G protein-coupled receptor activity"/>
    <property type="evidence" value="ECO:0007669"/>
    <property type="project" value="UniProtKB-KW"/>
</dbReference>
<dbReference type="PANTHER" id="PTHR45695">
    <property type="entry name" value="LEUCOKININ RECEPTOR-RELATED"/>
    <property type="match status" value="1"/>
</dbReference>
<feature type="transmembrane region" description="Helical" evidence="9">
    <location>
        <begin position="80"/>
        <end position="102"/>
    </location>
</feature>
<keyword evidence="5" id="KW-0297">G-protein coupled receptor</keyword>
<evidence type="ECO:0000256" key="2">
    <source>
        <dbReference type="ARBA" id="ARBA00010663"/>
    </source>
</evidence>
<feature type="transmembrane region" description="Helical" evidence="9">
    <location>
        <begin position="41"/>
        <end position="68"/>
    </location>
</feature>
<evidence type="ECO:0000313" key="12">
    <source>
        <dbReference type="Proteomes" id="UP001154078"/>
    </source>
</evidence>
<dbReference type="AlphaFoldDB" id="A0A9P0AZ92"/>
<keyword evidence="8" id="KW-0807">Transducer</keyword>
<comment type="similarity">
    <text evidence="2">Belongs to the G-protein coupled receptor 1 family.</text>
</comment>
<keyword evidence="12" id="KW-1185">Reference proteome</keyword>
<dbReference type="EMBL" id="OV121133">
    <property type="protein sequence ID" value="CAH0551962.1"/>
    <property type="molecule type" value="Genomic_DNA"/>
</dbReference>
<evidence type="ECO:0000256" key="4">
    <source>
        <dbReference type="ARBA" id="ARBA00022989"/>
    </source>
</evidence>
<name>A0A9P0AZ92_BRAAE</name>
<dbReference type="Pfam" id="PF00001">
    <property type="entry name" value="7tm_1"/>
    <property type="match status" value="1"/>
</dbReference>
<evidence type="ECO:0000256" key="8">
    <source>
        <dbReference type="ARBA" id="ARBA00023224"/>
    </source>
</evidence>
<dbReference type="SUPFAM" id="SSF81321">
    <property type="entry name" value="Family A G protein-coupled receptor-like"/>
    <property type="match status" value="1"/>
</dbReference>
<protein>
    <recommendedName>
        <fullName evidence="10">G-protein coupled receptors family 1 profile domain-containing protein</fullName>
    </recommendedName>
</protein>
<dbReference type="PRINTS" id="PR00237">
    <property type="entry name" value="GPCRRHODOPSN"/>
</dbReference>
<dbReference type="Gene3D" id="1.20.1070.10">
    <property type="entry name" value="Rhodopsin 7-helix transmembrane proteins"/>
    <property type="match status" value="1"/>
</dbReference>
<dbReference type="GO" id="GO:0005886">
    <property type="term" value="C:plasma membrane"/>
    <property type="evidence" value="ECO:0007669"/>
    <property type="project" value="TreeGrafter"/>
</dbReference>
<reference evidence="11" key="1">
    <citation type="submission" date="2021-12" db="EMBL/GenBank/DDBJ databases">
        <authorList>
            <person name="King R."/>
        </authorList>
    </citation>
    <scope>NUCLEOTIDE SEQUENCE</scope>
</reference>
<evidence type="ECO:0000259" key="10">
    <source>
        <dbReference type="PROSITE" id="PS50262"/>
    </source>
</evidence>
<proteinExistence type="inferred from homology"/>
<dbReference type="PROSITE" id="PS50262">
    <property type="entry name" value="G_PROTEIN_RECEP_F1_2"/>
    <property type="match status" value="1"/>
</dbReference>
<evidence type="ECO:0000256" key="1">
    <source>
        <dbReference type="ARBA" id="ARBA00004141"/>
    </source>
</evidence>
<dbReference type="OrthoDB" id="5987936at2759"/>
<evidence type="ECO:0000256" key="3">
    <source>
        <dbReference type="ARBA" id="ARBA00022692"/>
    </source>
</evidence>
<dbReference type="PANTHER" id="PTHR45695:SF15">
    <property type="entry name" value="OPSIN RH2"/>
    <property type="match status" value="1"/>
</dbReference>
<evidence type="ECO:0000256" key="5">
    <source>
        <dbReference type="ARBA" id="ARBA00023040"/>
    </source>
</evidence>
<dbReference type="InterPro" id="IPR017452">
    <property type="entry name" value="GPCR_Rhodpsn_7TM"/>
</dbReference>
<comment type="subcellular location">
    <subcellularLocation>
        <location evidence="1">Membrane</location>
        <topology evidence="1">Multi-pass membrane protein</topology>
    </subcellularLocation>
</comment>
<accession>A0A9P0AZ92</accession>
<organism evidence="11 12">
    <name type="scientific">Brassicogethes aeneus</name>
    <name type="common">Rape pollen beetle</name>
    <name type="synonym">Meligethes aeneus</name>
    <dbReference type="NCBI Taxonomy" id="1431903"/>
    <lineage>
        <taxon>Eukaryota</taxon>
        <taxon>Metazoa</taxon>
        <taxon>Ecdysozoa</taxon>
        <taxon>Arthropoda</taxon>
        <taxon>Hexapoda</taxon>
        <taxon>Insecta</taxon>
        <taxon>Pterygota</taxon>
        <taxon>Neoptera</taxon>
        <taxon>Endopterygota</taxon>
        <taxon>Coleoptera</taxon>
        <taxon>Polyphaga</taxon>
        <taxon>Cucujiformia</taxon>
        <taxon>Nitidulidae</taxon>
        <taxon>Meligethinae</taxon>
        <taxon>Brassicogethes</taxon>
    </lineage>
</organism>
<gene>
    <name evidence="11" type="ORF">MELIAE_LOCUS4449</name>
</gene>
<keyword evidence="4 9" id="KW-1133">Transmembrane helix</keyword>
<keyword evidence="6 9" id="KW-0472">Membrane</keyword>
<keyword evidence="3 9" id="KW-0812">Transmembrane</keyword>
<evidence type="ECO:0000256" key="9">
    <source>
        <dbReference type="SAM" id="Phobius"/>
    </source>
</evidence>
<sequence length="135" mass="15994">MEENYLNYQNELNVTEYNYSLLNDSFYNEEDYLEYIFPKPWMWPLIFFHCVGFLIGIVGNCLVCVAVYRNHSMRTVTNYFIVNLAVADFLVILFCLPPSVVWDVTSTWWFGTAMCKIVLYLQVSDIYNIKKNLVH</sequence>
<evidence type="ECO:0000313" key="11">
    <source>
        <dbReference type="EMBL" id="CAH0551962.1"/>
    </source>
</evidence>
<evidence type="ECO:0000256" key="7">
    <source>
        <dbReference type="ARBA" id="ARBA00023170"/>
    </source>
</evidence>
<feature type="domain" description="G-protein coupled receptors family 1 profile" evidence="10">
    <location>
        <begin position="59"/>
        <end position="135"/>
    </location>
</feature>
<keyword evidence="7" id="KW-0675">Receptor</keyword>
<feature type="transmembrane region" description="Helical" evidence="9">
    <location>
        <begin position="108"/>
        <end position="129"/>
    </location>
</feature>